<sequence length="593" mass="63115">MAAQLDARLVMARIAAMKQLRSMLPSDAAVRGVVAAIAEPFYAAAENHSSSVDAQLLKALTAAVHSVSSSATQPSSPLKARLVALTPPQPCVSVNAGADAVARRRSQTPPAAPFAVDALIVARAGPYAGHPLAFRLVFNAPYLSSPPKIRCRTYALSWLFTGVALSDRGDPVAMRRCGVEFYKFLLKKSSSPFELGTVLTALADALEPGAHPFFAMSAAVHAGRLGVIDKFASLGLAKLLPSTAQTAFRADGLRAALESGALPRGALPPALVAALLEAEQLRAAGSDSSAASTLRELCEPLDAELFAVDLFEESFAAALLADVDAFEATGLPVSRPNSMNKYGVVVNDVGFEHLITTLQRFVLQPLASALYGGRAGGDPAADFDAHHSFVVRYDAAGGDKHLAPHTDDSDVTFNCCLGRRGFEGSGLVFCGELGRPDHRKHSHTFAHRIGGCVVHLGSRRHGSDTIVSGERCNLIVWCRSLAWRDSRRGAEVDYGAEASPPDVVCVSYQHDRDSGRFRPYPDAAAEGAFRGRSWCPPRGKEYPGFRDEEGDPARTVVNVETSTETMEPSSSSRSTINPAFIFLFVTGLSGRWS</sequence>
<keyword evidence="1" id="KW-0847">Vitamin C</keyword>
<protein>
    <submittedName>
        <fullName evidence="3">Procollagen-lysine 5-dioxygenase</fullName>
    </submittedName>
</protein>
<comment type="caution">
    <text evidence="3">The sequence shown here is derived from an EMBL/GenBank/DDBJ whole genome shotgun (WGS) entry which is preliminary data.</text>
</comment>
<dbReference type="PANTHER" id="PTHR24014">
    <property type="entry name" value="2-OXOGLUTARATE AND IRON-DEPENDENT OXYGENASE DOMAIN-CONTAINING PROTEIN 2"/>
    <property type="match status" value="1"/>
</dbReference>
<organism evidence="3 4">
    <name type="scientific">Aureococcus anophagefferens</name>
    <name type="common">Harmful bloom alga</name>
    <dbReference type="NCBI Taxonomy" id="44056"/>
    <lineage>
        <taxon>Eukaryota</taxon>
        <taxon>Sar</taxon>
        <taxon>Stramenopiles</taxon>
        <taxon>Ochrophyta</taxon>
        <taxon>Pelagophyceae</taxon>
        <taxon>Pelagomonadales</taxon>
        <taxon>Pelagomonadaceae</taxon>
        <taxon>Aureococcus</taxon>
    </lineage>
</organism>
<proteinExistence type="predicted"/>
<gene>
    <name evidence="3" type="ORF">SO694_00111084</name>
</gene>
<accession>A0ABR1FX11</accession>
<evidence type="ECO:0000256" key="1">
    <source>
        <dbReference type="ARBA" id="ARBA00022896"/>
    </source>
</evidence>
<dbReference type="Proteomes" id="UP001363151">
    <property type="component" value="Unassembled WGS sequence"/>
</dbReference>
<name>A0ABR1FX11_AURAN</name>
<dbReference type="PROSITE" id="PS51471">
    <property type="entry name" value="FE2OG_OXY"/>
    <property type="match status" value="1"/>
</dbReference>
<evidence type="ECO:0000313" key="4">
    <source>
        <dbReference type="Proteomes" id="UP001363151"/>
    </source>
</evidence>
<dbReference type="PANTHER" id="PTHR24014:SF4">
    <property type="entry name" value="2-OXOGLUTARATE AND IRON-DEPENDENT OXYGENASE DOMAIN-CONTAINING PROTEIN 2"/>
    <property type="match status" value="1"/>
</dbReference>
<keyword evidence="4" id="KW-1185">Reference proteome</keyword>
<feature type="domain" description="Fe2OG dioxygenase" evidence="2">
    <location>
        <begin position="384"/>
        <end position="480"/>
    </location>
</feature>
<dbReference type="EMBL" id="JBBJCI010000211">
    <property type="protein sequence ID" value="KAK7240530.1"/>
    <property type="molecule type" value="Genomic_DNA"/>
</dbReference>
<dbReference type="InterPro" id="IPR005123">
    <property type="entry name" value="Oxoglu/Fe-dep_dioxygenase_dom"/>
</dbReference>
<dbReference type="Pfam" id="PF25238">
    <property type="entry name" value="OGFOD2-like"/>
    <property type="match status" value="1"/>
</dbReference>
<reference evidence="3 4" key="1">
    <citation type="submission" date="2024-03" db="EMBL/GenBank/DDBJ databases">
        <title>Aureococcus anophagefferens CCMP1851 and Kratosvirus quantuckense: Draft genome of a second virus-susceptible host strain in the model system.</title>
        <authorList>
            <person name="Chase E."/>
            <person name="Truchon A.R."/>
            <person name="Schepens W."/>
            <person name="Wilhelm S.W."/>
        </authorList>
    </citation>
    <scope>NUCLEOTIDE SEQUENCE [LARGE SCALE GENOMIC DNA]</scope>
    <source>
        <strain evidence="3 4">CCMP1851</strain>
    </source>
</reference>
<evidence type="ECO:0000313" key="3">
    <source>
        <dbReference type="EMBL" id="KAK7240530.1"/>
    </source>
</evidence>
<evidence type="ECO:0000259" key="2">
    <source>
        <dbReference type="PROSITE" id="PS51471"/>
    </source>
</evidence>